<dbReference type="SUPFAM" id="SSF55785">
    <property type="entry name" value="PYP-like sensor domain (PAS domain)"/>
    <property type="match status" value="1"/>
</dbReference>
<evidence type="ECO:0000259" key="4">
    <source>
        <dbReference type="PROSITE" id="PS50883"/>
    </source>
</evidence>
<dbReference type="InterPro" id="IPR035965">
    <property type="entry name" value="PAS-like_dom_sf"/>
</dbReference>
<organism evidence="6 7">
    <name type="scientific">Nostoc punctiforme (strain ATCC 29133 / PCC 73102)</name>
    <dbReference type="NCBI Taxonomy" id="63737"/>
    <lineage>
        <taxon>Bacteria</taxon>
        <taxon>Bacillati</taxon>
        <taxon>Cyanobacteriota</taxon>
        <taxon>Cyanophyceae</taxon>
        <taxon>Nostocales</taxon>
        <taxon>Nostocaceae</taxon>
        <taxon>Nostoc</taxon>
    </lineage>
</organism>
<dbReference type="Pfam" id="PF00989">
    <property type="entry name" value="PAS"/>
    <property type="match status" value="1"/>
</dbReference>
<accession>B2IZR7</accession>
<feature type="domain" description="GGDEF" evidence="5">
    <location>
        <begin position="263"/>
        <end position="397"/>
    </location>
</feature>
<dbReference type="NCBIfam" id="TIGR00254">
    <property type="entry name" value="GGDEF"/>
    <property type="match status" value="1"/>
</dbReference>
<dbReference type="PANTHER" id="PTHR44757">
    <property type="entry name" value="DIGUANYLATE CYCLASE DGCP"/>
    <property type="match status" value="1"/>
</dbReference>
<feature type="coiled-coil region" evidence="1">
    <location>
        <begin position="38"/>
        <end position="76"/>
    </location>
</feature>
<keyword evidence="7" id="KW-1185">Reference proteome</keyword>
<dbReference type="HOGENOM" id="CLU_000445_70_20_3"/>
<evidence type="ECO:0000259" key="2">
    <source>
        <dbReference type="PROSITE" id="PS50112"/>
    </source>
</evidence>
<dbReference type="CDD" id="cd01949">
    <property type="entry name" value="GGDEF"/>
    <property type="match status" value="1"/>
</dbReference>
<dbReference type="AlphaFoldDB" id="B2IZR7"/>
<dbReference type="EMBL" id="CP001037">
    <property type="protein sequence ID" value="ACC80197.1"/>
    <property type="molecule type" value="Genomic_DNA"/>
</dbReference>
<dbReference type="STRING" id="63737.Npun_R1505"/>
<dbReference type="PROSITE" id="PS50887">
    <property type="entry name" value="GGDEF"/>
    <property type="match status" value="1"/>
</dbReference>
<dbReference type="eggNOG" id="COG5002">
    <property type="taxonomic scope" value="Bacteria"/>
</dbReference>
<evidence type="ECO:0000259" key="3">
    <source>
        <dbReference type="PROSITE" id="PS50113"/>
    </source>
</evidence>
<dbReference type="InterPro" id="IPR013767">
    <property type="entry name" value="PAS_fold"/>
</dbReference>
<dbReference type="InterPro" id="IPR000700">
    <property type="entry name" value="PAS-assoc_C"/>
</dbReference>
<dbReference type="FunFam" id="3.20.20.450:FF:000001">
    <property type="entry name" value="Cyclic di-GMP phosphodiesterase yahA"/>
    <property type="match status" value="1"/>
</dbReference>
<dbReference type="SMART" id="SM00267">
    <property type="entry name" value="GGDEF"/>
    <property type="match status" value="1"/>
</dbReference>
<dbReference type="InterPro" id="IPR000014">
    <property type="entry name" value="PAS"/>
</dbReference>
<dbReference type="InterPro" id="IPR001633">
    <property type="entry name" value="EAL_dom"/>
</dbReference>
<evidence type="ECO:0000256" key="1">
    <source>
        <dbReference type="SAM" id="Coils"/>
    </source>
</evidence>
<evidence type="ECO:0000313" key="6">
    <source>
        <dbReference type="EMBL" id="ACC80197.1"/>
    </source>
</evidence>
<dbReference type="FunFam" id="3.30.70.270:FF:000001">
    <property type="entry name" value="Diguanylate cyclase domain protein"/>
    <property type="match status" value="1"/>
</dbReference>
<dbReference type="InterPro" id="IPR043128">
    <property type="entry name" value="Rev_trsase/Diguanyl_cyclase"/>
</dbReference>
<dbReference type="PROSITE" id="PS50112">
    <property type="entry name" value="PAS"/>
    <property type="match status" value="1"/>
</dbReference>
<dbReference type="eggNOG" id="COG5001">
    <property type="taxonomic scope" value="Bacteria"/>
</dbReference>
<dbReference type="RefSeq" id="WP_012408215.1">
    <property type="nucleotide sequence ID" value="NC_010628.1"/>
</dbReference>
<dbReference type="Gene3D" id="3.30.450.20">
    <property type="entry name" value="PAS domain"/>
    <property type="match status" value="1"/>
</dbReference>
<reference evidence="6 7" key="2">
    <citation type="journal article" date="2013" name="Plant Physiol.">
        <title>A Nostoc punctiforme Sugar Transporter Necessary to Establish a Cyanobacterium-Plant Symbiosis.</title>
        <authorList>
            <person name="Ekman M."/>
            <person name="Picossi S."/>
            <person name="Campbell E.L."/>
            <person name="Meeks J.C."/>
            <person name="Flores E."/>
        </authorList>
    </citation>
    <scope>NUCLEOTIDE SEQUENCE [LARGE SCALE GENOMIC DNA]</scope>
    <source>
        <strain evidence="7">ATCC 29133 / PCC 73102</strain>
    </source>
</reference>
<dbReference type="CDD" id="cd01948">
    <property type="entry name" value="EAL"/>
    <property type="match status" value="1"/>
</dbReference>
<dbReference type="InterPro" id="IPR029787">
    <property type="entry name" value="Nucleotide_cyclase"/>
</dbReference>
<name>B2IZR7_NOSP7</name>
<dbReference type="PhylomeDB" id="B2IZR7"/>
<gene>
    <name evidence="6" type="ordered locus">Npun_R1505</name>
</gene>
<sequence>MSNMNVDVFSQQIEKLHSQIQKLLQCDTTKPNSEQEIITEAFEELNTAIEELLTASEELKVTRAEVEKERQRYQDLFEFAPDAYLVTNIVGTIQEANHAAATLLGVNQKYLVGKPLILFIAQQDRQFFCSQMNNFQELLNWELNLQPRGGKPFPAMIKASAAYKLQGKQVGWRWLLCNISERKKTEEMLHQAYDELEIRVAERTAELVKANQKLLTEITERKRAESQLLHLAFYDILTGLANRAAFMNRLSHAINYSKRHSNYLFAVLFIDLDRFKVINDSLGHLNGDQLLLATASRLQVCVRSIDTAARLGGDEFTILLEGIQDVSDVITVAERIQQELALPFELEGQEVFITASIGIALSSTLDYKHPEEVLRDADTAMYQAKVQGRARYKLFNSDMYANALAKLQLETDLRRAIERLEFRVYYQPIVSLTKGSILGFEALLRWQHPERGLLNPADFISLAEETGLIFSIGKWVLHEACRQMQAWRMCHDSNLLEKISVNLSLKQFSQPDLIEQIGQILHSTGLDADTLTLEITESVIVANGDKVTATFLQLREMGIKLSIDDFGTGYSSLSRLYNFPISVLKIDRSFISLMSANKKNLEIIEIIATLAHKLGVDVLAEGVETKEQLAFLRKLKCEYGQGHFFSVPLNSSEAEALIMANPLW</sequence>
<dbReference type="SMART" id="SM00091">
    <property type="entry name" value="PAS"/>
    <property type="match status" value="1"/>
</dbReference>
<dbReference type="GO" id="GO:0006355">
    <property type="term" value="P:regulation of DNA-templated transcription"/>
    <property type="evidence" value="ECO:0007669"/>
    <property type="project" value="InterPro"/>
</dbReference>
<dbReference type="Proteomes" id="UP000001191">
    <property type="component" value="Chromosome"/>
</dbReference>
<dbReference type="PROSITE" id="PS50113">
    <property type="entry name" value="PAC"/>
    <property type="match status" value="1"/>
</dbReference>
<feature type="domain" description="EAL" evidence="4">
    <location>
        <begin position="406"/>
        <end position="662"/>
    </location>
</feature>
<dbReference type="Gene3D" id="3.30.70.270">
    <property type="match status" value="1"/>
</dbReference>
<feature type="domain" description="PAC" evidence="3">
    <location>
        <begin position="139"/>
        <end position="191"/>
    </location>
</feature>
<dbReference type="SMART" id="SM00052">
    <property type="entry name" value="EAL"/>
    <property type="match status" value="1"/>
</dbReference>
<proteinExistence type="predicted"/>
<feature type="domain" description="PAS" evidence="2">
    <location>
        <begin position="69"/>
        <end position="142"/>
    </location>
</feature>
<dbReference type="PANTHER" id="PTHR44757:SF2">
    <property type="entry name" value="BIOFILM ARCHITECTURE MAINTENANCE PROTEIN MBAA"/>
    <property type="match status" value="1"/>
</dbReference>
<dbReference type="NCBIfam" id="TIGR00229">
    <property type="entry name" value="sensory_box"/>
    <property type="match status" value="1"/>
</dbReference>
<protein>
    <submittedName>
        <fullName evidence="6">Diguanylate cyclase/phosphodiesterase with PAS/PAC and GAF sensor(S)</fullName>
    </submittedName>
</protein>
<dbReference type="PROSITE" id="PS50883">
    <property type="entry name" value="EAL"/>
    <property type="match status" value="1"/>
</dbReference>
<dbReference type="CDD" id="cd00130">
    <property type="entry name" value="PAS"/>
    <property type="match status" value="1"/>
</dbReference>
<dbReference type="SUPFAM" id="SSF141868">
    <property type="entry name" value="EAL domain-like"/>
    <property type="match status" value="1"/>
</dbReference>
<keyword evidence="1" id="KW-0175">Coiled coil</keyword>
<dbReference type="Pfam" id="PF00563">
    <property type="entry name" value="EAL"/>
    <property type="match status" value="1"/>
</dbReference>
<dbReference type="Pfam" id="PF00990">
    <property type="entry name" value="GGDEF"/>
    <property type="match status" value="1"/>
</dbReference>
<dbReference type="SUPFAM" id="SSF55073">
    <property type="entry name" value="Nucleotide cyclase"/>
    <property type="match status" value="1"/>
</dbReference>
<dbReference type="InterPro" id="IPR035919">
    <property type="entry name" value="EAL_sf"/>
</dbReference>
<dbReference type="Gene3D" id="3.20.20.450">
    <property type="entry name" value="EAL domain"/>
    <property type="match status" value="1"/>
</dbReference>
<dbReference type="InterPro" id="IPR052155">
    <property type="entry name" value="Biofilm_reg_signaling"/>
</dbReference>
<reference evidence="7" key="1">
    <citation type="submission" date="2008-04" db="EMBL/GenBank/DDBJ databases">
        <title>Complete sequence of chromosome of Nostoc punctiforme ATCC 29133.</title>
        <authorList>
            <consortium name="US DOE Joint Genome Institute"/>
            <person name="Copeland A."/>
            <person name="Lucas S."/>
            <person name="Lapidus A."/>
            <person name="Glavina del Rio T."/>
            <person name="Dalin E."/>
            <person name="Tice H."/>
            <person name="Pitluck S."/>
            <person name="Chain P."/>
            <person name="Malfatti S."/>
            <person name="Shin M."/>
            <person name="Vergez L."/>
            <person name="Schmutz J."/>
            <person name="Larimer F."/>
            <person name="Land M."/>
            <person name="Hauser L."/>
            <person name="Kyrpides N."/>
            <person name="Kim E."/>
            <person name="Meeks J.C."/>
            <person name="Elhai J."/>
            <person name="Campbell E.L."/>
            <person name="Thiel T."/>
            <person name="Longmire J."/>
            <person name="Potts M."/>
            <person name="Atlas R."/>
        </authorList>
    </citation>
    <scope>NUCLEOTIDE SEQUENCE [LARGE SCALE GENOMIC DNA]</scope>
    <source>
        <strain evidence="7">ATCC 29133 / PCC 73102</strain>
    </source>
</reference>
<evidence type="ECO:0000313" key="7">
    <source>
        <dbReference type="Proteomes" id="UP000001191"/>
    </source>
</evidence>
<dbReference type="KEGG" id="npu:Npun_R1505"/>
<dbReference type="InterPro" id="IPR000160">
    <property type="entry name" value="GGDEF_dom"/>
</dbReference>
<evidence type="ECO:0000259" key="5">
    <source>
        <dbReference type="PROSITE" id="PS50887"/>
    </source>
</evidence>
<dbReference type="EnsemblBacteria" id="ACC80197">
    <property type="protein sequence ID" value="ACC80197"/>
    <property type="gene ID" value="Npun_R1505"/>
</dbReference>